<comment type="caution">
    <text evidence="1">The sequence shown here is derived from an EMBL/GenBank/DDBJ whole genome shotgun (WGS) entry which is preliminary data.</text>
</comment>
<protein>
    <submittedName>
        <fullName evidence="1">Uncharacterized protein</fullName>
    </submittedName>
</protein>
<proteinExistence type="predicted"/>
<sequence>MHVINLTPHPVTLYSADTPDVTDDPSVGVLAVWEAAGPTARHTETRRPAGSIALHTPGGEVVHAPLSEVGFGEVTGLPNPTDEVTYIVSRATAERATGRLDVVYQDRPVRSTSGQIVGCRALARAATQTLPDTYRFQHKDPRRVLGGKRWEDYTVGQFVTVLSPDIASQFGTVVVRVGTALAHLRGEVARQLHEALGYARRRAGRQQCPECPEFGEPIAGRWPMWQCPAGHTFDVEMELSRIRPCTECHGYGNL</sequence>
<evidence type="ECO:0000313" key="1">
    <source>
        <dbReference type="EMBL" id="GES12056.1"/>
    </source>
</evidence>
<gene>
    <name evidence="1" type="ORF">Amac_056530</name>
</gene>
<dbReference type="RefSeq" id="WP_155357393.1">
    <property type="nucleotide sequence ID" value="NZ_BAAAHL010000030.1"/>
</dbReference>
<dbReference type="AlphaFoldDB" id="A0A5M3WU52"/>
<name>A0A5M3WU52_9ACTN</name>
<dbReference type="OrthoDB" id="3428544at2"/>
<reference evidence="1 2" key="1">
    <citation type="submission" date="2019-10" db="EMBL/GenBank/DDBJ databases">
        <title>Whole genome shotgun sequence of Acrocarpospora macrocephala NBRC 16266.</title>
        <authorList>
            <person name="Ichikawa N."/>
            <person name="Kimura A."/>
            <person name="Kitahashi Y."/>
            <person name="Komaki H."/>
            <person name="Oguchi A."/>
        </authorList>
    </citation>
    <scope>NUCLEOTIDE SEQUENCE [LARGE SCALE GENOMIC DNA]</scope>
    <source>
        <strain evidence="1 2">NBRC 16266</strain>
    </source>
</reference>
<accession>A0A5M3WU52</accession>
<evidence type="ECO:0000313" key="2">
    <source>
        <dbReference type="Proteomes" id="UP000331127"/>
    </source>
</evidence>
<keyword evidence="2" id="KW-1185">Reference proteome</keyword>
<dbReference type="Proteomes" id="UP000331127">
    <property type="component" value="Unassembled WGS sequence"/>
</dbReference>
<dbReference type="EMBL" id="BLAE01000034">
    <property type="protein sequence ID" value="GES12056.1"/>
    <property type="molecule type" value="Genomic_DNA"/>
</dbReference>
<organism evidence="1 2">
    <name type="scientific">Acrocarpospora macrocephala</name>
    <dbReference type="NCBI Taxonomy" id="150177"/>
    <lineage>
        <taxon>Bacteria</taxon>
        <taxon>Bacillati</taxon>
        <taxon>Actinomycetota</taxon>
        <taxon>Actinomycetes</taxon>
        <taxon>Streptosporangiales</taxon>
        <taxon>Streptosporangiaceae</taxon>
        <taxon>Acrocarpospora</taxon>
    </lineage>
</organism>